<dbReference type="STRING" id="1236989.JCM15548_13440"/>
<keyword evidence="2" id="KW-1185">Reference proteome</keyword>
<proteinExistence type="predicted"/>
<dbReference type="OrthoDB" id="1095125at2"/>
<evidence type="ECO:0000313" key="2">
    <source>
        <dbReference type="Proteomes" id="UP000032900"/>
    </source>
</evidence>
<dbReference type="InterPro" id="IPR032574">
    <property type="entry name" value="DUF4924"/>
</dbReference>
<organism evidence="1 2">
    <name type="scientific">Geofilum rubicundum JCM 15548</name>
    <dbReference type="NCBI Taxonomy" id="1236989"/>
    <lineage>
        <taxon>Bacteria</taxon>
        <taxon>Pseudomonadati</taxon>
        <taxon>Bacteroidota</taxon>
        <taxon>Bacteroidia</taxon>
        <taxon>Marinilabiliales</taxon>
        <taxon>Marinilabiliaceae</taxon>
        <taxon>Geofilum</taxon>
    </lineage>
</organism>
<accession>A0A0E9M0T0</accession>
<protein>
    <recommendedName>
        <fullName evidence="3">DUF4924 domain-containing protein</fullName>
    </recommendedName>
</protein>
<sequence>MLIAQEKKKNNIAEYILYMWQVEDLIRAHECRMDLIREKLLPGYLLSGEQFKELDAWWDNLTAMMKVEKKESGGHLQMLINTVNEMNTLHLKLLESPKFVPYLMQFQSILPFIKELEAKTDPKPSNDIELMLSALYHSFVLKLKKQPVTSDTAQALKAFAQVLATLSKKYKEEQEGKLDFED</sequence>
<reference evidence="1 2" key="1">
    <citation type="journal article" date="2015" name="Microbes Environ.">
        <title>Distribution and evolution of nitrogen fixation genes in the phylum bacteroidetes.</title>
        <authorList>
            <person name="Inoue J."/>
            <person name="Oshima K."/>
            <person name="Suda W."/>
            <person name="Sakamoto M."/>
            <person name="Iino T."/>
            <person name="Noda S."/>
            <person name="Hongoh Y."/>
            <person name="Hattori M."/>
            <person name="Ohkuma M."/>
        </authorList>
    </citation>
    <scope>NUCLEOTIDE SEQUENCE [LARGE SCALE GENOMIC DNA]</scope>
    <source>
        <strain evidence="1">JCM 15548</strain>
    </source>
</reference>
<comment type="caution">
    <text evidence="1">The sequence shown here is derived from an EMBL/GenBank/DDBJ whole genome shotgun (WGS) entry which is preliminary data.</text>
</comment>
<dbReference type="AlphaFoldDB" id="A0A0E9M0T0"/>
<dbReference type="Pfam" id="PF16271">
    <property type="entry name" value="DUF4924"/>
    <property type="match status" value="1"/>
</dbReference>
<evidence type="ECO:0000313" key="1">
    <source>
        <dbReference type="EMBL" id="GAO31104.1"/>
    </source>
</evidence>
<gene>
    <name evidence="1" type="ORF">JCM15548_13440</name>
</gene>
<dbReference type="Proteomes" id="UP000032900">
    <property type="component" value="Unassembled WGS sequence"/>
</dbReference>
<evidence type="ECO:0008006" key="3">
    <source>
        <dbReference type="Google" id="ProtNLM"/>
    </source>
</evidence>
<dbReference type="RefSeq" id="WP_062126822.1">
    <property type="nucleotide sequence ID" value="NZ_BAZW01000038.1"/>
</dbReference>
<dbReference type="EMBL" id="BAZW01000038">
    <property type="protein sequence ID" value="GAO31104.1"/>
    <property type="molecule type" value="Genomic_DNA"/>
</dbReference>
<name>A0A0E9M0T0_9BACT</name>